<evidence type="ECO:0000313" key="3">
    <source>
        <dbReference type="Proteomes" id="UP000305398"/>
    </source>
</evidence>
<dbReference type="EMBL" id="CP040896">
    <property type="protein sequence ID" value="QDA60005.1"/>
    <property type="molecule type" value="Genomic_DNA"/>
</dbReference>
<evidence type="ECO:0000313" key="2">
    <source>
        <dbReference type="EMBL" id="QDA60005.1"/>
    </source>
</evidence>
<name>A0A5B8A032_9BACT</name>
<dbReference type="Proteomes" id="UP000305398">
    <property type="component" value="Chromosome"/>
</dbReference>
<dbReference type="AlphaFoldDB" id="A0A5B8A032"/>
<dbReference type="RefSeq" id="WP_139515183.1">
    <property type="nucleotide sequence ID" value="NZ_CP040896.1"/>
</dbReference>
<proteinExistence type="predicted"/>
<keyword evidence="3" id="KW-1185">Reference proteome</keyword>
<feature type="region of interest" description="Disordered" evidence="1">
    <location>
        <begin position="150"/>
        <end position="169"/>
    </location>
</feature>
<reference evidence="2 3" key="1">
    <citation type="submission" date="2019-06" db="EMBL/GenBank/DDBJ databases">
        <authorList>
            <person name="Srinivasan S."/>
        </authorList>
    </citation>
    <scope>NUCLEOTIDE SEQUENCE [LARGE SCALE GENOMIC DNA]</scope>
    <source>
        <strain evidence="2 3">17J68-5</strain>
    </source>
</reference>
<evidence type="ECO:0000256" key="1">
    <source>
        <dbReference type="SAM" id="MobiDB-lite"/>
    </source>
</evidence>
<dbReference type="KEGG" id="hyj:FHG12_07725"/>
<accession>A0A5B8A032</accession>
<organism evidence="2 3">
    <name type="scientific">Hymenobacter jejuensis</name>
    <dbReference type="NCBI Taxonomy" id="2502781"/>
    <lineage>
        <taxon>Bacteria</taxon>
        <taxon>Pseudomonadati</taxon>
        <taxon>Bacteroidota</taxon>
        <taxon>Cytophagia</taxon>
        <taxon>Cytophagales</taxon>
        <taxon>Hymenobacteraceae</taxon>
        <taxon>Hymenobacter</taxon>
    </lineage>
</organism>
<protein>
    <submittedName>
        <fullName evidence="2">Uncharacterized protein</fullName>
    </submittedName>
</protein>
<gene>
    <name evidence="2" type="ORF">FHG12_07725</name>
</gene>
<sequence>MEAFAKKFSTCWYTPAQNKNRRSGYQEIKRSRKQRYDAEVRIHEKEIALVNDERHYWAKELRFVSLRLKHQTGLDTAEQGRHNLTAYGVGWQSRVPEWQKDNLITRIKQFKVGRLSSIFSGTDVQAWHYLGHLWATIDLFRLAWNKFHEGEQPTQGPSPAAAPVPATNHKGRQAKAAVLRNISIDEVREIFKSLNIGSIYNQPGEWAAAFRALTVGDYLVGSPPEIDRWAIASQFSGRSLNSIVETLKRNKDFFQPEEFSKTQIIVFKGVKKELEKYEKDKRNR</sequence>